<feature type="binding site" evidence="18">
    <location>
        <position position="153"/>
    </location>
    <ligand>
        <name>ATP</name>
        <dbReference type="ChEBI" id="CHEBI:30616"/>
    </ligand>
</feature>
<evidence type="ECO:0000256" key="20">
    <source>
        <dbReference type="SAM" id="MobiDB-lite"/>
    </source>
</evidence>
<dbReference type="GO" id="GO:0047325">
    <property type="term" value="F:inositol-3,4,5,6-tetrakisphosphate 1-kinase activity"/>
    <property type="evidence" value="ECO:0007669"/>
    <property type="project" value="UniProtKB-EC"/>
</dbReference>
<dbReference type="Pfam" id="PF05770">
    <property type="entry name" value="Ins134_P3_kin"/>
    <property type="match status" value="1"/>
</dbReference>
<dbReference type="Gene3D" id="3.30.1490.220">
    <property type="match status" value="1"/>
</dbReference>
<feature type="binding site" evidence="19">
    <location>
        <position position="291"/>
    </location>
    <ligand>
        <name>Mg(2+)</name>
        <dbReference type="ChEBI" id="CHEBI:18420"/>
        <label>1</label>
    </ligand>
</feature>
<dbReference type="PANTHER" id="PTHR14217">
    <property type="entry name" value="INOSITOL-TETRAKISPHOSPHATE 1-KINASE"/>
    <property type="match status" value="1"/>
</dbReference>
<dbReference type="GO" id="GO:0052725">
    <property type="term" value="F:inositol-1,3,4-trisphosphate 6-kinase activity"/>
    <property type="evidence" value="ECO:0007669"/>
    <property type="project" value="InterPro"/>
</dbReference>
<keyword evidence="10" id="KW-0413">Isomerase</keyword>
<accession>A0AAV1G0Q3</accession>
<evidence type="ECO:0000256" key="3">
    <source>
        <dbReference type="ARBA" id="ARBA00014968"/>
    </source>
</evidence>
<dbReference type="FunFam" id="3.30.470.20:FF:000047">
    <property type="entry name" value="Inositol-tetrakisphosphate 1-kinase 4"/>
    <property type="match status" value="1"/>
</dbReference>
<dbReference type="PANTHER" id="PTHR14217:SF1">
    <property type="entry name" value="INOSITOL-TETRAKISPHOSPHATE 1-KINASE"/>
    <property type="match status" value="1"/>
</dbReference>
<evidence type="ECO:0000256" key="10">
    <source>
        <dbReference type="ARBA" id="ARBA00023235"/>
    </source>
</evidence>
<comment type="cofactor">
    <cofactor evidence="17 19">
        <name>Mg(2+)</name>
        <dbReference type="ChEBI" id="CHEBI:18420"/>
    </cofactor>
    <text evidence="17 19">Binds 2 magnesium ions per subunit.</text>
</comment>
<feature type="region of interest" description="Disordered" evidence="20">
    <location>
        <begin position="232"/>
        <end position="252"/>
    </location>
</feature>
<dbReference type="GO" id="GO:0005737">
    <property type="term" value="C:cytoplasm"/>
    <property type="evidence" value="ECO:0007669"/>
    <property type="project" value="TreeGrafter"/>
</dbReference>
<comment type="catalytic activity">
    <reaction evidence="14">
        <text>1D-myo-inositol 1,3,4-trisphosphate + ATP = 1D-myo-inositol 1,3,4,6-tetrakisphosphate + ADP + H(+)</text>
        <dbReference type="Rhea" id="RHEA:20940"/>
        <dbReference type="ChEBI" id="CHEBI:15378"/>
        <dbReference type="ChEBI" id="CHEBI:30616"/>
        <dbReference type="ChEBI" id="CHEBI:57660"/>
        <dbReference type="ChEBI" id="CHEBI:58414"/>
        <dbReference type="ChEBI" id="CHEBI:456216"/>
        <dbReference type="EC" id="2.7.1.159"/>
    </reaction>
    <physiologicalReaction direction="left-to-right" evidence="14">
        <dbReference type="Rhea" id="RHEA:20941"/>
    </physiologicalReaction>
    <physiologicalReaction direction="right-to-left" evidence="14">
        <dbReference type="Rhea" id="RHEA:20942"/>
    </physiologicalReaction>
</comment>
<dbReference type="GO" id="GO:0032957">
    <property type="term" value="P:inositol trisphosphate metabolic process"/>
    <property type="evidence" value="ECO:0007669"/>
    <property type="project" value="InterPro"/>
</dbReference>
<evidence type="ECO:0000256" key="17">
    <source>
        <dbReference type="PIRNR" id="PIRNR038186"/>
    </source>
</evidence>
<evidence type="ECO:0000256" key="7">
    <source>
        <dbReference type="ARBA" id="ARBA00022777"/>
    </source>
</evidence>
<comment type="catalytic activity">
    <reaction evidence="15">
        <text>1D-myo-inositol 1,3,4-trisphosphate + 1D-myo-inositol 1,3,4,5,6-pentakisphosphate = 1D-myo-inositol 3,4,5,6-tetrakisphosphate + 1D-myo-inositol 1,3,4,5-tetrakisphosphate</text>
        <dbReference type="Rhea" id="RHEA:70271"/>
        <dbReference type="ChEBI" id="CHEBI:57539"/>
        <dbReference type="ChEBI" id="CHEBI:57733"/>
        <dbReference type="ChEBI" id="CHEBI:57895"/>
        <dbReference type="ChEBI" id="CHEBI:58414"/>
    </reaction>
    <physiologicalReaction direction="left-to-right" evidence="15">
        <dbReference type="Rhea" id="RHEA:70272"/>
    </physiologicalReaction>
    <physiologicalReaction direction="right-to-left" evidence="15">
        <dbReference type="Rhea" id="RHEA:70273"/>
    </physiologicalReaction>
</comment>
<dbReference type="Gene3D" id="3.40.50.11370">
    <property type="match status" value="1"/>
</dbReference>
<dbReference type="PIRSF" id="PIRSF038186">
    <property type="entry name" value="ITPK"/>
    <property type="match status" value="1"/>
</dbReference>
<evidence type="ECO:0000256" key="2">
    <source>
        <dbReference type="ARBA" id="ARBA00011245"/>
    </source>
</evidence>
<evidence type="ECO:0000313" key="23">
    <source>
        <dbReference type="Proteomes" id="UP001178508"/>
    </source>
</evidence>
<feature type="compositionally biased region" description="Low complexity" evidence="20">
    <location>
        <begin position="321"/>
        <end position="353"/>
    </location>
</feature>
<feature type="region of interest" description="Disordered" evidence="20">
    <location>
        <begin position="318"/>
        <end position="353"/>
    </location>
</feature>
<dbReference type="AlphaFoldDB" id="A0AAV1G0Q3"/>
<comment type="subunit">
    <text evidence="2 17">Monomer.</text>
</comment>
<feature type="binding site" evidence="18">
    <location>
        <position position="163"/>
    </location>
    <ligand>
        <name>1D-myo-inositol 1,3,4-trisphosphate</name>
        <dbReference type="ChEBI" id="CHEBI:58414"/>
    </ligand>
</feature>
<keyword evidence="23" id="KW-1185">Reference proteome</keyword>
<dbReference type="GO" id="GO:0000287">
    <property type="term" value="F:magnesium ion binding"/>
    <property type="evidence" value="ECO:0007669"/>
    <property type="project" value="InterPro"/>
</dbReference>
<comment type="catalytic activity">
    <reaction evidence="16">
        <text>1D-myo-inositol 1,3,4-trisphosphate + 1D-myo-inositol 1,3,4,5,6-pentakisphosphate = 1D-myo-inositol 3,4,5,6-tetrakisphosphate + 1D-myo-inositol 1,3,4,6-tetrakisphosphate</text>
        <dbReference type="Rhea" id="RHEA:70263"/>
        <dbReference type="ChEBI" id="CHEBI:57539"/>
        <dbReference type="ChEBI" id="CHEBI:57660"/>
        <dbReference type="ChEBI" id="CHEBI:57733"/>
        <dbReference type="ChEBI" id="CHEBI:58414"/>
    </reaction>
    <physiologicalReaction direction="left-to-right" evidence="16">
        <dbReference type="Rhea" id="RHEA:70264"/>
    </physiologicalReaction>
    <physiologicalReaction direction="right-to-left" evidence="16">
        <dbReference type="Rhea" id="RHEA:70265"/>
    </physiologicalReaction>
</comment>
<keyword evidence="8 17" id="KW-0067">ATP-binding</keyword>
<dbReference type="InterPro" id="IPR041429">
    <property type="entry name" value="ITPK1_N"/>
</dbReference>
<evidence type="ECO:0000256" key="16">
    <source>
        <dbReference type="ARBA" id="ARBA00049058"/>
    </source>
</evidence>
<dbReference type="GO" id="GO:0005524">
    <property type="term" value="F:ATP binding"/>
    <property type="evidence" value="ECO:0007669"/>
    <property type="project" value="UniProtKB-UniRule"/>
</dbReference>
<keyword evidence="6 17" id="KW-0547">Nucleotide-binding</keyword>
<dbReference type="GO" id="GO:0016853">
    <property type="term" value="F:isomerase activity"/>
    <property type="evidence" value="ECO:0007669"/>
    <property type="project" value="UniProtKB-KW"/>
</dbReference>
<evidence type="ECO:0000256" key="5">
    <source>
        <dbReference type="ARBA" id="ARBA00022723"/>
    </source>
</evidence>
<feature type="binding site" evidence="18">
    <location>
        <begin position="184"/>
        <end position="195"/>
    </location>
    <ligand>
        <name>ATP</name>
        <dbReference type="ChEBI" id="CHEBI:30616"/>
    </ligand>
</feature>
<feature type="binding site" evidence="18">
    <location>
        <position position="195"/>
    </location>
    <ligand>
        <name>1D-myo-inositol 1,3,4-trisphosphate</name>
        <dbReference type="ChEBI" id="CHEBI:58414"/>
    </ligand>
</feature>
<proteinExistence type="inferred from homology"/>
<feature type="binding site" evidence="19">
    <location>
        <position position="291"/>
    </location>
    <ligand>
        <name>Mg(2+)</name>
        <dbReference type="ChEBI" id="CHEBI:18420"/>
        <label>2</label>
    </ligand>
</feature>
<keyword evidence="7 17" id="KW-0418">Kinase</keyword>
<feature type="binding site" evidence="18">
    <location>
        <position position="55"/>
    </location>
    <ligand>
        <name>1D-myo-inositol 1,3,4-trisphosphate</name>
        <dbReference type="ChEBI" id="CHEBI:58414"/>
    </ligand>
</feature>
<comment type="function">
    <text evidence="17">Kinase that can phosphorylate various inositol polyphosphate such as Ins(3,4,5,6)P4 or Ins(1,3,4)P3.</text>
</comment>
<gene>
    <name evidence="22" type="ORF">XNOV1_A030897</name>
</gene>
<feature type="binding site" evidence="18">
    <location>
        <position position="210"/>
    </location>
    <ligand>
        <name>ATP</name>
        <dbReference type="ChEBI" id="CHEBI:30616"/>
    </ligand>
</feature>
<feature type="binding site" evidence="18">
    <location>
        <position position="297"/>
    </location>
    <ligand>
        <name>1D-myo-inositol 1,3,4-trisphosphate</name>
        <dbReference type="ChEBI" id="CHEBI:58414"/>
    </ligand>
</feature>
<organism evidence="22 23">
    <name type="scientific">Xyrichtys novacula</name>
    <name type="common">Pearly razorfish</name>
    <name type="synonym">Hemipteronotus novacula</name>
    <dbReference type="NCBI Taxonomy" id="13765"/>
    <lineage>
        <taxon>Eukaryota</taxon>
        <taxon>Metazoa</taxon>
        <taxon>Chordata</taxon>
        <taxon>Craniata</taxon>
        <taxon>Vertebrata</taxon>
        <taxon>Euteleostomi</taxon>
        <taxon>Actinopterygii</taxon>
        <taxon>Neopterygii</taxon>
        <taxon>Teleostei</taxon>
        <taxon>Neoteleostei</taxon>
        <taxon>Acanthomorphata</taxon>
        <taxon>Eupercaria</taxon>
        <taxon>Labriformes</taxon>
        <taxon>Labridae</taxon>
        <taxon>Xyrichtys</taxon>
    </lineage>
</organism>
<evidence type="ECO:0000256" key="9">
    <source>
        <dbReference type="ARBA" id="ARBA00022842"/>
    </source>
</evidence>
<keyword evidence="5 17" id="KW-0479">Metal-binding</keyword>
<evidence type="ECO:0000259" key="21">
    <source>
        <dbReference type="PROSITE" id="PS50975"/>
    </source>
</evidence>
<evidence type="ECO:0000256" key="18">
    <source>
        <dbReference type="PIRSR" id="PIRSR038186-1"/>
    </source>
</evidence>
<comment type="catalytic activity">
    <reaction evidence="11">
        <text>1D-myo-inositol 1,3,4-trisphosphate + ATP = 1D-myo-inositol 1,3,4,5-tetrakisphosphate + ADP + H(+)</text>
        <dbReference type="Rhea" id="RHEA:13253"/>
        <dbReference type="ChEBI" id="CHEBI:15378"/>
        <dbReference type="ChEBI" id="CHEBI:30616"/>
        <dbReference type="ChEBI" id="CHEBI:57895"/>
        <dbReference type="ChEBI" id="CHEBI:58414"/>
        <dbReference type="ChEBI" id="CHEBI:456216"/>
        <dbReference type="EC" id="2.7.1.159"/>
    </reaction>
    <physiologicalReaction direction="left-to-right" evidence="11">
        <dbReference type="Rhea" id="RHEA:13254"/>
    </physiologicalReaction>
    <physiologicalReaction direction="right-to-left" evidence="11">
        <dbReference type="Rhea" id="RHEA:13255"/>
    </physiologicalReaction>
</comment>
<dbReference type="FunFam" id="3.30.1490.220:FF:000002">
    <property type="entry name" value="Inositol-tetrakisphosphate 1-kinase"/>
    <property type="match status" value="1"/>
</dbReference>
<evidence type="ECO:0000256" key="15">
    <source>
        <dbReference type="ARBA" id="ARBA00047728"/>
    </source>
</evidence>
<keyword evidence="4 17" id="KW-0808">Transferase</keyword>
<keyword evidence="9 17" id="KW-0460">Magnesium</keyword>
<comment type="catalytic activity">
    <reaction evidence="12">
        <text>1D-myo-inositol 3,4,6-trisphosphate + ATP = 1D-myo-inositol 1,3,4,6-tetrakisphosphate + ADP + H(+)</text>
        <dbReference type="Rhea" id="RHEA:70287"/>
        <dbReference type="ChEBI" id="CHEBI:15378"/>
        <dbReference type="ChEBI" id="CHEBI:30616"/>
        <dbReference type="ChEBI" id="CHEBI:57660"/>
        <dbReference type="ChEBI" id="CHEBI:189099"/>
        <dbReference type="ChEBI" id="CHEBI:456216"/>
    </reaction>
    <physiologicalReaction direction="left-to-right" evidence="12">
        <dbReference type="Rhea" id="RHEA:70288"/>
    </physiologicalReaction>
    <physiologicalReaction direction="right-to-left" evidence="12">
        <dbReference type="Rhea" id="RHEA:70289"/>
    </physiologicalReaction>
</comment>
<feature type="binding site" evidence="18">
    <location>
        <position position="101"/>
    </location>
    <ligand>
        <name>ATP</name>
        <dbReference type="ChEBI" id="CHEBI:30616"/>
    </ligand>
</feature>
<comment type="similarity">
    <text evidence="1 17">Belongs to the ITPK1 family.</text>
</comment>
<evidence type="ECO:0000256" key="19">
    <source>
        <dbReference type="PIRSR" id="PIRSR038186-2"/>
    </source>
</evidence>
<evidence type="ECO:0000256" key="8">
    <source>
        <dbReference type="ARBA" id="ARBA00022840"/>
    </source>
</evidence>
<feature type="domain" description="ATP-grasp" evidence="21">
    <location>
        <begin position="112"/>
        <end position="320"/>
    </location>
</feature>
<dbReference type="SUPFAM" id="SSF56059">
    <property type="entry name" value="Glutathione synthetase ATP-binding domain-like"/>
    <property type="match status" value="1"/>
</dbReference>
<dbReference type="InterPro" id="IPR008656">
    <property type="entry name" value="Inositol_tetrakis-P_1-kinase"/>
</dbReference>
<dbReference type="GO" id="GO:0052726">
    <property type="term" value="F:inositol-1,3,4-trisphosphate 5-kinase activity"/>
    <property type="evidence" value="ECO:0007669"/>
    <property type="project" value="InterPro"/>
</dbReference>
<feature type="binding site" evidence="18">
    <location>
        <position position="293"/>
    </location>
    <ligand>
        <name>1D-myo-inositol 1,3,4-trisphosphate</name>
        <dbReference type="ChEBI" id="CHEBI:58414"/>
    </ligand>
</feature>
<protein>
    <recommendedName>
        <fullName evidence="3 17">Inositol-tetrakisphosphate 1-kinase</fullName>
        <ecNumber evidence="17">2.7.1.134</ecNumber>
    </recommendedName>
</protein>
<dbReference type="InterPro" id="IPR040464">
    <property type="entry name" value="InsP(3)kin_ATP-grasp"/>
</dbReference>
<dbReference type="EC" id="2.7.1.134" evidence="17"/>
<dbReference type="Proteomes" id="UP001178508">
    <property type="component" value="Chromosome 10"/>
</dbReference>
<reference evidence="22" key="1">
    <citation type="submission" date="2023-08" db="EMBL/GenBank/DDBJ databases">
        <authorList>
            <person name="Alioto T."/>
            <person name="Alioto T."/>
            <person name="Gomez Garrido J."/>
        </authorList>
    </citation>
    <scope>NUCLEOTIDE SEQUENCE</scope>
</reference>
<dbReference type="Pfam" id="PF17927">
    <property type="entry name" value="Ins134_P3_kin_N"/>
    <property type="match status" value="1"/>
</dbReference>
<evidence type="ECO:0000256" key="4">
    <source>
        <dbReference type="ARBA" id="ARBA00022679"/>
    </source>
</evidence>
<evidence type="ECO:0000256" key="14">
    <source>
        <dbReference type="ARBA" id="ARBA00033674"/>
    </source>
</evidence>
<sequence length="353" mass="39029">MSGCRVGFCLSDKKRRRMNLDAFVEYCAGHGLEVVEIDLTQPLETQGPFNVIVHKLSDVIVEAQHDSKSQQLLANFQSYVSAHPSTVLLDPLPAMTQLLDRFASYRIMSKLRNSLRDWHICSPPYLEIHSSSDLSTLQQAVTTQDLSFPLICKTRVAHGSLSHEMSLIFSAGSLADVHPPCVLQRFVNHGAILHKVFVVGDRHFCVERPSLKNFPSGPSDRETIFFNSHQVSKPESNSDLTELDEQMPSLPPPSTEAVAALVRELRLQLGMALFGVDVIININTHTLTVIDINIFPSYEGVPQFFSSLLDHIQSVLDKQTPPESTTKTTTSATSSPSVSSESDYSVSSSSLHK</sequence>
<evidence type="ECO:0000256" key="13">
    <source>
        <dbReference type="ARBA" id="ARBA00033645"/>
    </source>
</evidence>
<evidence type="ECO:0000256" key="6">
    <source>
        <dbReference type="ARBA" id="ARBA00022741"/>
    </source>
</evidence>
<evidence type="ECO:0000256" key="11">
    <source>
        <dbReference type="ARBA" id="ARBA00033609"/>
    </source>
</evidence>
<feature type="binding site" evidence="19">
    <location>
        <position position="293"/>
    </location>
    <ligand>
        <name>Mg(2+)</name>
        <dbReference type="ChEBI" id="CHEBI:18420"/>
        <label>2</label>
    </ligand>
</feature>
<dbReference type="InterPro" id="IPR011761">
    <property type="entry name" value="ATP-grasp"/>
</dbReference>
<evidence type="ECO:0000256" key="1">
    <source>
        <dbReference type="ARBA" id="ARBA00009601"/>
    </source>
</evidence>
<evidence type="ECO:0000313" key="22">
    <source>
        <dbReference type="EMBL" id="CAJ1066173.1"/>
    </source>
</evidence>
<name>A0AAV1G0Q3_XYRNO</name>
<comment type="catalytic activity">
    <reaction evidence="13">
        <text>1D-myo-inositol 3,4,5,6-tetrakisphosphate + ATP = 1D-myo-inositol 1,3,4,5,6-pentakisphosphate + ADP + H(+)</text>
        <dbReference type="Rhea" id="RHEA:12452"/>
        <dbReference type="ChEBI" id="CHEBI:15378"/>
        <dbReference type="ChEBI" id="CHEBI:30616"/>
        <dbReference type="ChEBI" id="CHEBI:57539"/>
        <dbReference type="ChEBI" id="CHEBI:57733"/>
        <dbReference type="ChEBI" id="CHEBI:456216"/>
        <dbReference type="EC" id="2.7.1.134"/>
    </reaction>
    <physiologicalReaction direction="left-to-right" evidence="13">
        <dbReference type="Rhea" id="RHEA:12453"/>
    </physiologicalReaction>
    <physiologicalReaction direction="right-to-left" evidence="13">
        <dbReference type="Rhea" id="RHEA:12454"/>
    </physiologicalReaction>
</comment>
<evidence type="ECO:0000256" key="12">
    <source>
        <dbReference type="ARBA" id="ARBA00033624"/>
    </source>
</evidence>
<feature type="binding site" evidence="18">
    <location>
        <position position="14"/>
    </location>
    <ligand>
        <name>1D-myo-inositol 1,3,4-trisphosphate</name>
        <dbReference type="ChEBI" id="CHEBI:58414"/>
    </ligand>
</feature>
<feature type="binding site" evidence="19">
    <location>
        <position position="277"/>
    </location>
    <ligand>
        <name>Mg(2+)</name>
        <dbReference type="ChEBI" id="CHEBI:18420"/>
        <label>1</label>
    </ligand>
</feature>
<dbReference type="EMBL" id="OY660873">
    <property type="protein sequence ID" value="CAJ1066173.1"/>
    <property type="molecule type" value="Genomic_DNA"/>
</dbReference>
<dbReference type="PROSITE" id="PS50975">
    <property type="entry name" value="ATP_GRASP"/>
    <property type="match status" value="1"/>
</dbReference>